<evidence type="ECO:0000313" key="5">
    <source>
        <dbReference type="Proteomes" id="UP000186309"/>
    </source>
</evidence>
<dbReference type="Pfam" id="PF07676">
    <property type="entry name" value="PD40"/>
    <property type="match status" value="1"/>
</dbReference>
<dbReference type="KEGG" id="pbor:BSF38_00516"/>
<keyword evidence="3" id="KW-0472">Membrane</keyword>
<dbReference type="PANTHER" id="PTHR36842">
    <property type="entry name" value="PROTEIN TOLB HOMOLOG"/>
    <property type="match status" value="1"/>
</dbReference>
<sequence>MVNVSVAHDTRPAIEVIPPVDEASAPPQPSRRKAHPLKTMNHDFRRLFERKTVGRLSAGMVLKKALVNMTLMALGFAGVGFAYCAVASGSREAEAEPQAAAAEPAVPRDRDAPEVQLRNESRSVLEKALASVRTVEDLEQRVWLLCEIARLQARAGLADALEGTLKTAIEAAQETESEHRLIDVAEALARSGDFKTAVELVDPLALNRDYGLNHVAAAMAGAGDVNGALRVAGTIRNESSRSEALQRIAIAQAEGGDMKGAQTTVAKISDAAVLAEVLTAIAARQYRAKDPAAALSLEHARRAADKIPPFVGDRREPTDSRASALAAIAGVLAGSGATEEARKVAGEIAKAPWDDIARRNIAAAQAGRGEIEAALQTAENIHGAYEKGEALNDVVTAQVAANDLDAARTLASRIEPGRWRVDALLAIAKGQYRSGRRKEAWGIFEAARREAERLVDDPRVGNVKPAALGRLASAQAEVREEKAALAWIDDLASPSAKAWSLWGLAEELAGRLPASPPPKIRILVSTPKVDEPAAEHAPKPITTFRGKIVLFGTRRAVGGEAQRIEMINPDGTGLETILTLDKGQAIHAGRVSPDGKRLAFSASQAGTRRPDLWSVTTDRVRRKIADDIIVVAWSPDGRRLAAIRDTDPNTPGRENLILDVETGREQRLPIPETDAVEDWSPDGETLTAMAANVGKVFEHPTKGTYPLRQIYLMHPDGTGRARLTSRPLADNLDARFSPDGSRVTYFQRRHPNNLVMHFAVVQRRDGADARDLAQFNEIYKGNRHYKPNGPPCWSPDGKSVVWFIPRRKLDSSTMRIELLILSVETGQANRLDLHQRGLEWVQALDWR</sequence>
<keyword evidence="3" id="KW-1133">Transmembrane helix</keyword>
<keyword evidence="5" id="KW-1185">Reference proteome</keyword>
<dbReference type="InterPro" id="IPR011990">
    <property type="entry name" value="TPR-like_helical_dom_sf"/>
</dbReference>
<dbReference type="AlphaFoldDB" id="A0A1U7CJJ3"/>
<dbReference type="SUPFAM" id="SSF69304">
    <property type="entry name" value="Tricorn protease N-terminal domain"/>
    <property type="match status" value="1"/>
</dbReference>
<evidence type="ECO:0000256" key="2">
    <source>
        <dbReference type="SAM" id="MobiDB-lite"/>
    </source>
</evidence>
<evidence type="ECO:0000313" key="4">
    <source>
        <dbReference type="EMBL" id="APW59102.1"/>
    </source>
</evidence>
<dbReference type="Gene3D" id="1.25.40.10">
    <property type="entry name" value="Tetratricopeptide repeat domain"/>
    <property type="match status" value="3"/>
</dbReference>
<dbReference type="Proteomes" id="UP000186309">
    <property type="component" value="Chromosome"/>
</dbReference>
<dbReference type="Gene3D" id="2.120.10.30">
    <property type="entry name" value="TolB, C-terminal domain"/>
    <property type="match status" value="2"/>
</dbReference>
<dbReference type="STRING" id="1387353.BSF38_00516"/>
<feature type="compositionally biased region" description="Basic and acidic residues" evidence="2">
    <location>
        <begin position="106"/>
        <end position="119"/>
    </location>
</feature>
<gene>
    <name evidence="4" type="primary">tolB_1</name>
    <name evidence="4" type="ORF">BSF38_00516</name>
</gene>
<feature type="compositionally biased region" description="Low complexity" evidence="2">
    <location>
        <begin position="96"/>
        <end position="105"/>
    </location>
</feature>
<reference evidence="5" key="1">
    <citation type="submission" date="2016-12" db="EMBL/GenBank/DDBJ databases">
        <title>Comparative genomics of four Isosphaeraceae planctomycetes: a common pool of plasmids and glycoside hydrolase genes.</title>
        <authorList>
            <person name="Ivanova A."/>
        </authorList>
    </citation>
    <scope>NUCLEOTIDE SEQUENCE [LARGE SCALE GENOMIC DNA]</scope>
    <source>
        <strain evidence="5">PX4</strain>
    </source>
</reference>
<keyword evidence="3" id="KW-0812">Transmembrane</keyword>
<accession>A0A1U7CJJ3</accession>
<name>A0A1U7CJJ3_9BACT</name>
<comment type="similarity">
    <text evidence="1">Belongs to the TolB family.</text>
</comment>
<evidence type="ECO:0000256" key="3">
    <source>
        <dbReference type="SAM" id="Phobius"/>
    </source>
</evidence>
<dbReference type="PANTHER" id="PTHR36842:SF1">
    <property type="entry name" value="PROTEIN TOLB"/>
    <property type="match status" value="1"/>
</dbReference>
<dbReference type="InterPro" id="IPR011042">
    <property type="entry name" value="6-blade_b-propeller_TolB-like"/>
</dbReference>
<evidence type="ECO:0000256" key="1">
    <source>
        <dbReference type="ARBA" id="ARBA00009820"/>
    </source>
</evidence>
<organism evidence="4 5">
    <name type="scientific">Paludisphaera borealis</name>
    <dbReference type="NCBI Taxonomy" id="1387353"/>
    <lineage>
        <taxon>Bacteria</taxon>
        <taxon>Pseudomonadati</taxon>
        <taxon>Planctomycetota</taxon>
        <taxon>Planctomycetia</taxon>
        <taxon>Isosphaerales</taxon>
        <taxon>Isosphaeraceae</taxon>
        <taxon>Paludisphaera</taxon>
    </lineage>
</organism>
<dbReference type="InterPro" id="IPR011659">
    <property type="entry name" value="WD40"/>
</dbReference>
<protein>
    <submittedName>
        <fullName evidence="4">Protein TolB</fullName>
    </submittedName>
</protein>
<feature type="transmembrane region" description="Helical" evidence="3">
    <location>
        <begin position="65"/>
        <end position="83"/>
    </location>
</feature>
<feature type="region of interest" description="Disordered" evidence="2">
    <location>
        <begin position="95"/>
        <end position="119"/>
    </location>
</feature>
<dbReference type="EMBL" id="CP019082">
    <property type="protein sequence ID" value="APW59102.1"/>
    <property type="molecule type" value="Genomic_DNA"/>
</dbReference>
<proteinExistence type="inferred from homology"/>